<dbReference type="Proteomes" id="UP001549110">
    <property type="component" value="Unassembled WGS sequence"/>
</dbReference>
<name>A0ABV2EDQ2_9CAUL</name>
<proteinExistence type="predicted"/>
<protein>
    <submittedName>
        <fullName evidence="1">GNAT superfamily N-acetyltransferase</fullName>
    </submittedName>
</protein>
<dbReference type="SUPFAM" id="SSF55729">
    <property type="entry name" value="Acyl-CoA N-acyltransferases (Nat)"/>
    <property type="match status" value="1"/>
</dbReference>
<accession>A0ABV2EDQ2</accession>
<reference evidence="1 2" key="1">
    <citation type="submission" date="2024-06" db="EMBL/GenBank/DDBJ databases">
        <title>Genomic Encyclopedia of Type Strains, Phase IV (KMG-IV): sequencing the most valuable type-strain genomes for metagenomic binning, comparative biology and taxonomic classification.</title>
        <authorList>
            <person name="Goeker M."/>
        </authorList>
    </citation>
    <scope>NUCLEOTIDE SEQUENCE [LARGE SCALE GENOMIC DNA]</scope>
    <source>
        <strain evidence="1 2">DSM 17809</strain>
    </source>
</reference>
<dbReference type="EMBL" id="JBEPLU010000001">
    <property type="protein sequence ID" value="MET3525159.1"/>
    <property type="molecule type" value="Genomic_DNA"/>
</dbReference>
<evidence type="ECO:0000313" key="1">
    <source>
        <dbReference type="EMBL" id="MET3525159.1"/>
    </source>
</evidence>
<dbReference type="Gene3D" id="3.40.630.30">
    <property type="match status" value="1"/>
</dbReference>
<gene>
    <name evidence="1" type="ORF">ABID41_000254</name>
</gene>
<evidence type="ECO:0000313" key="2">
    <source>
        <dbReference type="Proteomes" id="UP001549110"/>
    </source>
</evidence>
<dbReference type="InterPro" id="IPR016181">
    <property type="entry name" value="Acyl_CoA_acyltransferase"/>
</dbReference>
<sequence>MTTNQPAGMPPAEAARLAAIELETRFTLDSDGRIIGEAPPDLSPGPLLYVADLEPRLMALSHAVPQEVAAGADADSLEASLLALSAMGPVNAAEGLSFLLPHRTAAPTAAELVAWGTAPGSALETRFAEAGMPEALVRAGFREVADLWPPWCAAMVDGEVAALAFSARLSPIGAELGLVTLPAYRGRGLAAAATAGWSALPALADRTLFYSTTRSNFASQRVAAKLGLPFICATWEIVRA</sequence>
<organism evidence="1 2">
    <name type="scientific">Phenylobacterium koreense</name>
    <dbReference type="NCBI Taxonomy" id="266125"/>
    <lineage>
        <taxon>Bacteria</taxon>
        <taxon>Pseudomonadati</taxon>
        <taxon>Pseudomonadota</taxon>
        <taxon>Alphaproteobacteria</taxon>
        <taxon>Caulobacterales</taxon>
        <taxon>Caulobacteraceae</taxon>
        <taxon>Phenylobacterium</taxon>
    </lineage>
</organism>
<dbReference type="RefSeq" id="WP_331933004.1">
    <property type="nucleotide sequence ID" value="NZ_JBEPLU010000001.1"/>
</dbReference>
<comment type="caution">
    <text evidence="1">The sequence shown here is derived from an EMBL/GenBank/DDBJ whole genome shotgun (WGS) entry which is preliminary data.</text>
</comment>
<keyword evidence="2" id="KW-1185">Reference proteome</keyword>